<evidence type="ECO:0000313" key="2">
    <source>
        <dbReference type="Proteomes" id="UP000283509"/>
    </source>
</evidence>
<dbReference type="Proteomes" id="UP000283509">
    <property type="component" value="Unassembled WGS sequence"/>
</dbReference>
<protein>
    <submittedName>
        <fullName evidence="1">Uncharacterized protein</fullName>
    </submittedName>
</protein>
<accession>A0A423SC11</accession>
<evidence type="ECO:0000313" key="1">
    <source>
        <dbReference type="EMBL" id="ROT61734.1"/>
    </source>
</evidence>
<gene>
    <name evidence="1" type="ORF">C7M84_020474</name>
</gene>
<dbReference type="AlphaFoldDB" id="A0A423SC11"/>
<reference evidence="1 2" key="2">
    <citation type="submission" date="2019-01" db="EMBL/GenBank/DDBJ databases">
        <title>The decoding of complex shrimp genome reveals the adaptation for benthos swimmer, frequently molting mechanism and breeding impact on genome.</title>
        <authorList>
            <person name="Sun Y."/>
            <person name="Gao Y."/>
            <person name="Yu Y."/>
        </authorList>
    </citation>
    <scope>NUCLEOTIDE SEQUENCE [LARGE SCALE GENOMIC DNA]</scope>
    <source>
        <tissue evidence="1">Muscle</tissue>
    </source>
</reference>
<dbReference type="STRING" id="6689.A0A423SC11"/>
<proteinExistence type="predicted"/>
<organism evidence="1 2">
    <name type="scientific">Penaeus vannamei</name>
    <name type="common">Whiteleg shrimp</name>
    <name type="synonym">Litopenaeus vannamei</name>
    <dbReference type="NCBI Taxonomy" id="6689"/>
    <lineage>
        <taxon>Eukaryota</taxon>
        <taxon>Metazoa</taxon>
        <taxon>Ecdysozoa</taxon>
        <taxon>Arthropoda</taxon>
        <taxon>Crustacea</taxon>
        <taxon>Multicrustacea</taxon>
        <taxon>Malacostraca</taxon>
        <taxon>Eumalacostraca</taxon>
        <taxon>Eucarida</taxon>
        <taxon>Decapoda</taxon>
        <taxon>Dendrobranchiata</taxon>
        <taxon>Penaeoidea</taxon>
        <taxon>Penaeidae</taxon>
        <taxon>Penaeus</taxon>
    </lineage>
</organism>
<keyword evidence="2" id="KW-1185">Reference proteome</keyword>
<dbReference type="EMBL" id="QCYY01004011">
    <property type="protein sequence ID" value="ROT61734.1"/>
    <property type="molecule type" value="Genomic_DNA"/>
</dbReference>
<reference evidence="1 2" key="1">
    <citation type="submission" date="2018-04" db="EMBL/GenBank/DDBJ databases">
        <authorList>
            <person name="Zhang X."/>
            <person name="Yuan J."/>
            <person name="Li F."/>
            <person name="Xiang J."/>
        </authorList>
    </citation>
    <scope>NUCLEOTIDE SEQUENCE [LARGE SCALE GENOMIC DNA]</scope>
    <source>
        <tissue evidence="1">Muscle</tissue>
    </source>
</reference>
<comment type="caution">
    <text evidence="1">The sequence shown here is derived from an EMBL/GenBank/DDBJ whole genome shotgun (WGS) entry which is preliminary data.</text>
</comment>
<name>A0A423SC11_PENVA</name>
<sequence length="732" mass="79127">MGLGRKFSMPGWNKTLTDIGSNVWMPVLIRQDRELKVLKTVAGCRLNKDKHFLEGHLTRGRLFTSVSYSVPLPLLSSVLPTSLLASVRLPLPLLASVPLPHLSSFSSVPLPLLSSFCASSSPSPSFSSVPLPLPLLASVPLPLPLLASASPSFCAPFCASSSPSFCASSSPSTPLLASVLFLSLSSLSPSPSFCASSLPLLLLCLLCLSASPLPLPLLASVPLPLPLLASVPLPLPLLASVPLPLPLLASVPLPLPLLASVPLLSSSPSSVPLSSPLLASVPLPHPLLASVPLPHPLLASVPLPLPLPLLASVPLPLPLLASVPLDFPLLPSLAWHPFPCYFSSSLLLFSYSILSPLSPNPRTPSLRVFRRTDVVYLRKPLPEASPRTPPWGISLLGASPRTPFPGVFPYRGQAPDPFPEGISAYRRSYTFLSPYRRQAPGPHSLPPDPFPGGIPYRSKPLPPSLEYYHLRKPPTPVPDRRPRIYLQDPYPGHILYAPGPPSLRVFRRTDVVYLPKPLPEASPRTHSLGESPRTPFPGEFPYRGQSPGLPSLRVFRRTDVVYPPNPLPGASPRTPSLVIFYISPRNPLPWGISLPGASPRTPFPGVFPRAKGISPYVVYLPKPLTGSKPRTPFPAGYFPYRGQAPRPPSLRYFAAVQHSYTIPKPLLSQSLPFRGISLSWQSPGLSRVRARFARTDYVYFLNSNRGEAPDPFSLGYSLIFIILIPPEGIPLH</sequence>